<feature type="domain" description="Alcohol dehydrogenase-like C-terminal" evidence="2">
    <location>
        <begin position="176"/>
        <end position="294"/>
    </location>
</feature>
<dbReference type="PANTHER" id="PTHR43401">
    <property type="entry name" value="L-THREONINE 3-DEHYDROGENASE"/>
    <property type="match status" value="1"/>
</dbReference>
<proteinExistence type="predicted"/>
<dbReference type="Pfam" id="PF08240">
    <property type="entry name" value="ADH_N"/>
    <property type="match status" value="1"/>
</dbReference>
<dbReference type="Gene3D" id="3.90.180.10">
    <property type="entry name" value="Medium-chain alcohol dehydrogenases, catalytic domain"/>
    <property type="match status" value="1"/>
</dbReference>
<reference evidence="4 5" key="1">
    <citation type="submission" date="2018-08" db="EMBL/GenBank/DDBJ databases">
        <title>Bacillus jemisoniae sp. nov., Bacillus chryseoplanitiae sp. nov., Bacillus resnikiae sp. nov., and Bacillus frankliniae sp. nov., isolated from Viking spacecraft and associated surfaces.</title>
        <authorList>
            <person name="Seuylemezian A."/>
            <person name="Vaishampayan P."/>
        </authorList>
    </citation>
    <scope>NUCLEOTIDE SEQUENCE [LARGE SCALE GENOMIC DNA]</scope>
    <source>
        <strain evidence="4 5">MA001</strain>
    </source>
</reference>
<dbReference type="PANTHER" id="PTHR43401:SF2">
    <property type="entry name" value="L-THREONINE 3-DEHYDROGENASE"/>
    <property type="match status" value="1"/>
</dbReference>
<evidence type="ECO:0008006" key="6">
    <source>
        <dbReference type="Google" id="ProtNLM"/>
    </source>
</evidence>
<feature type="domain" description="Alcohol dehydrogenase-like N-terminal" evidence="3">
    <location>
        <begin position="25"/>
        <end position="130"/>
    </location>
</feature>
<comment type="caution">
    <text evidence="4">The sequence shown here is derived from an EMBL/GenBank/DDBJ whole genome shotgun (WGS) entry which is preliminary data.</text>
</comment>
<dbReference type="RefSeq" id="WP_119117543.1">
    <property type="nucleotide sequence ID" value="NZ_QWVS01000021.1"/>
</dbReference>
<accession>A0A398B4Z0</accession>
<dbReference type="Gene3D" id="3.40.50.720">
    <property type="entry name" value="NAD(P)-binding Rossmann-like Domain"/>
    <property type="match status" value="1"/>
</dbReference>
<evidence type="ECO:0000256" key="1">
    <source>
        <dbReference type="ARBA" id="ARBA00023002"/>
    </source>
</evidence>
<evidence type="ECO:0000259" key="2">
    <source>
        <dbReference type="Pfam" id="PF00107"/>
    </source>
</evidence>
<organism evidence="4 5">
    <name type="scientific">Peribacillus asahii</name>
    <dbReference type="NCBI Taxonomy" id="228899"/>
    <lineage>
        <taxon>Bacteria</taxon>
        <taxon>Bacillati</taxon>
        <taxon>Bacillota</taxon>
        <taxon>Bacilli</taxon>
        <taxon>Bacillales</taxon>
        <taxon>Bacillaceae</taxon>
        <taxon>Peribacillus</taxon>
    </lineage>
</organism>
<protein>
    <recommendedName>
        <fullName evidence="6">Alcohol dehydrogenase</fullName>
    </recommendedName>
</protein>
<dbReference type="InterPro" id="IPR013154">
    <property type="entry name" value="ADH-like_N"/>
</dbReference>
<gene>
    <name evidence="4" type="ORF">D1953_12575</name>
</gene>
<dbReference type="InterPro" id="IPR050129">
    <property type="entry name" value="Zn_alcohol_dh"/>
</dbReference>
<keyword evidence="1" id="KW-0560">Oxidoreductase</keyword>
<sequence>MKAVVKSSLPQKIKLQERGRPVLHAGEILVEVAYCGVCGSDLHAFSHSRGYEFVKVNTTLGHEISGKVIEVFDEENRHLINKNVIIESMHYCNECENCERGKYSICFNNQVIGLHFDGGMTQFVKTNVNFIKEIDRELPIDIAALIEPMSIAVHAVKKVTNIDAEDNILVQGPGIIGFFVGLICAHKKANVVLSGLEKDYEYRLSKASNFGMTALIADKQRLEVPVDYIFECSGSPVALKTSFNHLKKGGKTVVVALYEQETMLFLTDLVRNEWPLITSYGCDPVDYDDASKLLIEYKDQLRDIISFFPLVEAERAFEDSVNQKILKAVLYN</sequence>
<evidence type="ECO:0000313" key="4">
    <source>
        <dbReference type="EMBL" id="RID85129.1"/>
    </source>
</evidence>
<dbReference type="GO" id="GO:0016491">
    <property type="term" value="F:oxidoreductase activity"/>
    <property type="evidence" value="ECO:0007669"/>
    <property type="project" value="UniProtKB-KW"/>
</dbReference>
<dbReference type="AlphaFoldDB" id="A0A398B4Z0"/>
<dbReference type="Proteomes" id="UP000266016">
    <property type="component" value="Unassembled WGS sequence"/>
</dbReference>
<dbReference type="SUPFAM" id="SSF51735">
    <property type="entry name" value="NAD(P)-binding Rossmann-fold domains"/>
    <property type="match status" value="1"/>
</dbReference>
<dbReference type="Pfam" id="PF00107">
    <property type="entry name" value="ADH_zinc_N"/>
    <property type="match status" value="1"/>
</dbReference>
<dbReference type="InterPro" id="IPR011032">
    <property type="entry name" value="GroES-like_sf"/>
</dbReference>
<name>A0A398B4Z0_9BACI</name>
<dbReference type="InterPro" id="IPR013149">
    <property type="entry name" value="ADH-like_C"/>
</dbReference>
<evidence type="ECO:0000313" key="5">
    <source>
        <dbReference type="Proteomes" id="UP000266016"/>
    </source>
</evidence>
<evidence type="ECO:0000259" key="3">
    <source>
        <dbReference type="Pfam" id="PF08240"/>
    </source>
</evidence>
<keyword evidence="5" id="KW-1185">Reference proteome</keyword>
<dbReference type="SUPFAM" id="SSF50129">
    <property type="entry name" value="GroES-like"/>
    <property type="match status" value="1"/>
</dbReference>
<dbReference type="InterPro" id="IPR036291">
    <property type="entry name" value="NAD(P)-bd_dom_sf"/>
</dbReference>
<dbReference type="EMBL" id="QWVS01000021">
    <property type="protein sequence ID" value="RID85129.1"/>
    <property type="molecule type" value="Genomic_DNA"/>
</dbReference>